<dbReference type="PIRSF" id="PIRSF034110">
    <property type="entry name" value="DUF1203"/>
    <property type="match status" value="1"/>
</dbReference>
<proteinExistence type="predicted"/>
<evidence type="ECO:0000313" key="2">
    <source>
        <dbReference type="Proteomes" id="UP000028631"/>
    </source>
</evidence>
<dbReference type="InterPro" id="IPR009593">
    <property type="entry name" value="DUF1203"/>
</dbReference>
<name>A0A085VDL8_PSESX</name>
<sequence length="155" mass="17364">MGFRISGLCAEPFQVFFGLPDQELASLGIKRYIVDREPGFPDRIEMKDAELGQSMLLLNHVCQPANTPYRASHAIFIREGATQTYDAVDEVPESMRIRLLSLRAYAEDGMMIEADVAEGTAIEPIILRMFENPAVSYIHAHNAKRGCYSGRIDRA</sequence>
<evidence type="ECO:0008006" key="3">
    <source>
        <dbReference type="Google" id="ProtNLM"/>
    </source>
</evidence>
<evidence type="ECO:0000313" key="1">
    <source>
        <dbReference type="EMBL" id="KFE53531.1"/>
    </source>
</evidence>
<dbReference type="AlphaFoldDB" id="A0A085VDL8"/>
<dbReference type="RefSeq" id="WP_032630375.1">
    <property type="nucleotide sequence ID" value="NZ_JPQU01000056.1"/>
</dbReference>
<dbReference type="Proteomes" id="UP000028631">
    <property type="component" value="Unassembled WGS sequence"/>
</dbReference>
<dbReference type="Pfam" id="PF06718">
    <property type="entry name" value="DUF1203"/>
    <property type="match status" value="1"/>
</dbReference>
<dbReference type="PATRIC" id="fig|317.175.peg.4056"/>
<dbReference type="EMBL" id="JPQU01000056">
    <property type="protein sequence ID" value="KFE53531.1"/>
    <property type="molecule type" value="Genomic_DNA"/>
</dbReference>
<protein>
    <recommendedName>
        <fullName evidence="3">DUF1203 domain-containing protein</fullName>
    </recommendedName>
</protein>
<keyword evidence="2" id="KW-1185">Reference proteome</keyword>
<reference evidence="1 2" key="1">
    <citation type="submission" date="2014-07" db="EMBL/GenBank/DDBJ databases">
        <title>Draft Genome Sequences of Environmental Pseudomonas syringae strains.</title>
        <authorList>
            <person name="Baltrus D.A."/>
            <person name="Berge O."/>
            <person name="Morris C."/>
        </authorList>
    </citation>
    <scope>NUCLEOTIDE SEQUENCE [LARGE SCALE GENOMIC DNA]</scope>
    <source>
        <strain evidence="1 2">GAW0119</strain>
    </source>
</reference>
<dbReference type="OrthoDB" id="5953307at2"/>
<accession>A0A085VDL8</accession>
<comment type="caution">
    <text evidence="1">The sequence shown here is derived from an EMBL/GenBank/DDBJ whole genome shotgun (WGS) entry which is preliminary data.</text>
</comment>
<gene>
    <name evidence="1" type="ORF">IV01_19450</name>
</gene>
<organism evidence="1 2">
    <name type="scientific">Pseudomonas syringae</name>
    <dbReference type="NCBI Taxonomy" id="317"/>
    <lineage>
        <taxon>Bacteria</taxon>
        <taxon>Pseudomonadati</taxon>
        <taxon>Pseudomonadota</taxon>
        <taxon>Gammaproteobacteria</taxon>
        <taxon>Pseudomonadales</taxon>
        <taxon>Pseudomonadaceae</taxon>
        <taxon>Pseudomonas</taxon>
    </lineage>
</organism>